<keyword evidence="2" id="KW-1185">Reference proteome</keyword>
<dbReference type="Proteomes" id="UP000198372">
    <property type="component" value="Unassembled WGS sequence"/>
</dbReference>
<dbReference type="AlphaFoldDB" id="A0A238FB04"/>
<gene>
    <name evidence="1" type="ORF">BQ2448_1353</name>
</gene>
<name>A0A238FB04_9BASI</name>
<dbReference type="EMBL" id="FMSP01000005">
    <property type="protein sequence ID" value="SCV69959.1"/>
    <property type="molecule type" value="Genomic_DNA"/>
</dbReference>
<organism evidence="1 2">
    <name type="scientific">Microbotryum intermedium</name>
    <dbReference type="NCBI Taxonomy" id="269621"/>
    <lineage>
        <taxon>Eukaryota</taxon>
        <taxon>Fungi</taxon>
        <taxon>Dikarya</taxon>
        <taxon>Basidiomycota</taxon>
        <taxon>Pucciniomycotina</taxon>
        <taxon>Microbotryomycetes</taxon>
        <taxon>Microbotryales</taxon>
        <taxon>Microbotryaceae</taxon>
        <taxon>Microbotryum</taxon>
    </lineage>
</organism>
<evidence type="ECO:0000313" key="2">
    <source>
        <dbReference type="Proteomes" id="UP000198372"/>
    </source>
</evidence>
<accession>A0A238FB04</accession>
<protein>
    <submittedName>
        <fullName evidence="1">BQ2448_1353 protein</fullName>
    </submittedName>
</protein>
<reference evidence="2" key="1">
    <citation type="submission" date="2016-09" db="EMBL/GenBank/DDBJ databases">
        <authorList>
            <person name="Jeantristanb JTB J.-T."/>
            <person name="Ricardo R."/>
        </authorList>
    </citation>
    <scope>NUCLEOTIDE SEQUENCE [LARGE SCALE GENOMIC DNA]</scope>
</reference>
<proteinExistence type="predicted"/>
<evidence type="ECO:0000313" key="1">
    <source>
        <dbReference type="EMBL" id="SCV69959.1"/>
    </source>
</evidence>
<dbReference type="OrthoDB" id="5328412at2759"/>
<sequence length="556" mass="61268">MAPKRKHRPPPINYSSLETAATASLDSDEWLQEGIHQESQGDRYQHGAKAARHYRNSIVSYQLAASQSTNSMFDPVYNAARIMFTLASDHLEALDCVDMMRRAIATFRMAQTAASATDEVIDSSFNLAQALIALQDLYDDGISIFLSSSKALSSAAMVSDYASLFEAKRLFTQVEQLQRTALDQMFREGPTSTPPEVDMQDVSVEENMAGPASAVSALTAGSTHTRPATESRIVVPRQVIDTLLEAIELDLHLLDLFNPSKYPTGDTLAESAISKLSRAIELSRLDPSSSSAELELTMAQISVNTSCRGALSSGDALYLPPEQVYTTFQALALSRQADPSLLCTFADHLLENSVVPASSIPQLETVLSTYQRAHALLSSRLSPPKDVPAHRIPSLVASNLVSQVETLLLLFHLAPDRNVAYLHQAQVQAVEAIKASSYGYTIELSPTLRILKLPGDGRRDWTTLKAFRQGWFWLVRVLVHLDMCVEPQASASGAAGSDRWTCLLRGWDKVSPPIESASGWKSHLRWFLGNQEWSNDRVWESSQGNEEDRWSRVLMG</sequence>